<dbReference type="PANTHER" id="PTHR24421:SF61">
    <property type="entry name" value="OXYGEN SENSOR HISTIDINE KINASE NREB"/>
    <property type="match status" value="1"/>
</dbReference>
<evidence type="ECO:0000259" key="5">
    <source>
        <dbReference type="Pfam" id="PF02518"/>
    </source>
</evidence>
<keyword evidence="1" id="KW-0808">Transferase</keyword>
<dbReference type="Pfam" id="PF19354">
    <property type="entry name" value="DUF5931"/>
    <property type="match status" value="1"/>
</dbReference>
<dbReference type="InterPro" id="IPR045975">
    <property type="entry name" value="DUF5931"/>
</dbReference>
<protein>
    <submittedName>
        <fullName evidence="7">Signal transduction histidine kinase</fullName>
    </submittedName>
</protein>
<feature type="domain" description="DUF5931" evidence="6">
    <location>
        <begin position="1"/>
        <end position="154"/>
    </location>
</feature>
<feature type="transmembrane region" description="Helical" evidence="4">
    <location>
        <begin position="136"/>
        <end position="155"/>
    </location>
</feature>
<feature type="transmembrane region" description="Helical" evidence="4">
    <location>
        <begin position="97"/>
        <end position="124"/>
    </location>
</feature>
<keyword evidence="4" id="KW-0472">Membrane</keyword>
<dbReference type="SUPFAM" id="SSF55874">
    <property type="entry name" value="ATPase domain of HSP90 chaperone/DNA topoisomerase II/histidine kinase"/>
    <property type="match status" value="1"/>
</dbReference>
<proteinExistence type="predicted"/>
<keyword evidence="4" id="KW-1133">Transmembrane helix</keyword>
<name>A0ABS2M6G1_9ACTN</name>
<feature type="transmembrane region" description="Helical" evidence="4">
    <location>
        <begin position="65"/>
        <end position="85"/>
    </location>
</feature>
<dbReference type="GO" id="GO:0016301">
    <property type="term" value="F:kinase activity"/>
    <property type="evidence" value="ECO:0007669"/>
    <property type="project" value="UniProtKB-KW"/>
</dbReference>
<evidence type="ECO:0000256" key="3">
    <source>
        <dbReference type="ARBA" id="ARBA00023012"/>
    </source>
</evidence>
<dbReference type="Pfam" id="PF02518">
    <property type="entry name" value="HATPase_c"/>
    <property type="match status" value="1"/>
</dbReference>
<dbReference type="Gene3D" id="3.30.565.10">
    <property type="entry name" value="Histidine kinase-like ATPase, C-terminal domain"/>
    <property type="match status" value="1"/>
</dbReference>
<dbReference type="InterPro" id="IPR036890">
    <property type="entry name" value="HATPase_C_sf"/>
</dbReference>
<gene>
    <name evidence="7" type="ORF">JOE61_000577</name>
</gene>
<dbReference type="Proteomes" id="UP000732378">
    <property type="component" value="Unassembled WGS sequence"/>
</dbReference>
<dbReference type="InterPro" id="IPR050482">
    <property type="entry name" value="Sensor_HK_TwoCompSys"/>
</dbReference>
<feature type="transmembrane region" description="Helical" evidence="4">
    <location>
        <begin position="36"/>
        <end position="58"/>
    </location>
</feature>
<evidence type="ECO:0000256" key="2">
    <source>
        <dbReference type="ARBA" id="ARBA00022777"/>
    </source>
</evidence>
<keyword evidence="8" id="KW-1185">Reference proteome</keyword>
<dbReference type="InterPro" id="IPR003594">
    <property type="entry name" value="HATPase_dom"/>
</dbReference>
<dbReference type="EMBL" id="JAFBBZ010000001">
    <property type="protein sequence ID" value="MBM7506763.1"/>
    <property type="molecule type" value="Genomic_DNA"/>
</dbReference>
<dbReference type="NCBIfam" id="NF047322">
    <property type="entry name" value="HK_morpho_MacS"/>
    <property type="match status" value="1"/>
</dbReference>
<comment type="caution">
    <text evidence="7">The sequence shown here is derived from an EMBL/GenBank/DDBJ whole genome shotgun (WGS) entry which is preliminary data.</text>
</comment>
<keyword evidence="3" id="KW-0902">Two-component regulatory system</keyword>
<evidence type="ECO:0000313" key="7">
    <source>
        <dbReference type="EMBL" id="MBM7506763.1"/>
    </source>
</evidence>
<evidence type="ECO:0000259" key="6">
    <source>
        <dbReference type="Pfam" id="PF19354"/>
    </source>
</evidence>
<organism evidence="7 8">
    <name type="scientific">Nocardioides salarius</name>
    <dbReference type="NCBI Taxonomy" id="374513"/>
    <lineage>
        <taxon>Bacteria</taxon>
        <taxon>Bacillati</taxon>
        <taxon>Actinomycetota</taxon>
        <taxon>Actinomycetes</taxon>
        <taxon>Propionibacteriales</taxon>
        <taxon>Nocardioidaceae</taxon>
        <taxon>Nocardioides</taxon>
    </lineage>
</organism>
<dbReference type="RefSeq" id="WP_307822773.1">
    <property type="nucleotide sequence ID" value="NZ_JACDTV010000014.1"/>
</dbReference>
<dbReference type="PANTHER" id="PTHR24421">
    <property type="entry name" value="NITRATE/NITRITE SENSOR PROTEIN NARX-RELATED"/>
    <property type="match status" value="1"/>
</dbReference>
<keyword evidence="2 7" id="KW-0418">Kinase</keyword>
<evidence type="ECO:0000256" key="4">
    <source>
        <dbReference type="SAM" id="Phobius"/>
    </source>
</evidence>
<feature type="domain" description="Histidine kinase/HSP90-like ATPase" evidence="5">
    <location>
        <begin position="285"/>
        <end position="380"/>
    </location>
</feature>
<keyword evidence="4" id="KW-0812">Transmembrane</keyword>
<reference evidence="7 8" key="1">
    <citation type="submission" date="2021-01" db="EMBL/GenBank/DDBJ databases">
        <title>Sequencing the genomes of 1000 actinobacteria strains.</title>
        <authorList>
            <person name="Klenk H.-P."/>
        </authorList>
    </citation>
    <scope>NUCLEOTIDE SEQUENCE [LARGE SCALE GENOMIC DNA]</scope>
    <source>
        <strain evidence="7 8">DSM 18239</strain>
    </source>
</reference>
<evidence type="ECO:0000313" key="8">
    <source>
        <dbReference type="Proteomes" id="UP000732378"/>
    </source>
</evidence>
<sequence>MAVEDRLFQALAWLRWVVLANTVALNVYRYDNFDRPVLGLGVVASLAVWTVLAGHFYADHARRGWALLGTDLAIAVVALVSSPLVKGPDFNASVPGFWVMTALLAWAVHLRWQGGLVAALVLAGTDLAVRQDVSQAVYGNVFLLLIGGPVVGYMAGSLQQMAVERDRAERAAATAAERTRLARAVHDGVLQVLALVQRRGHELGGQGEELARLAGEQEDVLRGLIRSQDAAGVAGTAGPASAGSAGGLRVLDLASELVALGRRPGVEVAVPAEPVPLDAHAVVELVAAVGACLDNVARHVPAAADGAPPRSWVLLEALPDRVEVSVRDEGPGIPEGRLDEAVAEGRLGVSGSVRGRLDDLGGTATLSTGGLGTEWELVVPR</sequence>
<evidence type="ECO:0000256" key="1">
    <source>
        <dbReference type="ARBA" id="ARBA00022679"/>
    </source>
</evidence>
<accession>A0ABS2M6G1</accession>